<dbReference type="PANTHER" id="PTHR31657">
    <property type="entry name" value="ETHYLENE-RESPONSIVE TRANSCRIPTION FACTOR ERF061"/>
    <property type="match status" value="1"/>
</dbReference>
<dbReference type="PANTHER" id="PTHR31657:SF87">
    <property type="entry name" value="ETHYLENE-RESPONSIVE TRANSCRIPTION FACTOR RAP2-13"/>
    <property type="match status" value="1"/>
</dbReference>
<organism evidence="4 5">
    <name type="scientific">Tetracentron sinense</name>
    <name type="common">Spur-leaf</name>
    <dbReference type="NCBI Taxonomy" id="13715"/>
    <lineage>
        <taxon>Eukaryota</taxon>
        <taxon>Viridiplantae</taxon>
        <taxon>Streptophyta</taxon>
        <taxon>Embryophyta</taxon>
        <taxon>Tracheophyta</taxon>
        <taxon>Spermatophyta</taxon>
        <taxon>Magnoliopsida</taxon>
        <taxon>Trochodendrales</taxon>
        <taxon>Trochodendraceae</taxon>
        <taxon>Tetracentron</taxon>
    </lineage>
</organism>
<comment type="caution">
    <text evidence="4">The sequence shown here is derived from an EMBL/GenBank/DDBJ whole genome shotgun (WGS) entry which is preliminary data.</text>
</comment>
<dbReference type="AlphaFoldDB" id="A0A834Y866"/>
<gene>
    <name evidence="4" type="ORF">HHK36_030661</name>
</gene>
<dbReference type="GO" id="GO:0043565">
    <property type="term" value="F:sequence-specific DNA binding"/>
    <property type="evidence" value="ECO:0007669"/>
    <property type="project" value="TreeGrafter"/>
</dbReference>
<comment type="similarity">
    <text evidence="2">Belongs to the AP2/ERF transcription factor family. ERF subfamily.</text>
</comment>
<evidence type="ECO:0000256" key="3">
    <source>
        <dbReference type="SAM" id="MobiDB-lite"/>
    </source>
</evidence>
<proteinExistence type="inferred from homology"/>
<reference evidence="4 5" key="1">
    <citation type="submission" date="2020-04" db="EMBL/GenBank/DDBJ databases">
        <title>Plant Genome Project.</title>
        <authorList>
            <person name="Zhang R.-G."/>
        </authorList>
    </citation>
    <scope>NUCLEOTIDE SEQUENCE [LARGE SCALE GENOMIC DNA]</scope>
    <source>
        <strain evidence="4">YNK0</strain>
        <tissue evidence="4">Leaf</tissue>
    </source>
</reference>
<accession>A0A834Y866</accession>
<keyword evidence="5" id="KW-1185">Reference proteome</keyword>
<dbReference type="EMBL" id="JABCRI010000024">
    <property type="protein sequence ID" value="KAF8377286.1"/>
    <property type="molecule type" value="Genomic_DNA"/>
</dbReference>
<feature type="compositionally biased region" description="Low complexity" evidence="3">
    <location>
        <begin position="172"/>
        <end position="190"/>
    </location>
</feature>
<sequence>MATAIDIYNIRPVFSDPEELMKALEPFIKGSPDSNTDRAPATTAAHGCFFNPEPKSKTMAATATATANPKLPQPQSNPNEACDHIGGEFGDFKPLHSSVDAKLQVICQSLANSQKQGNLVKPVFVSEAKKTIEFRSQQDLEVPIQLQQMMGLENLAKGELGFLGTEDCKVESSSSPSLSDSDDSAGSSLESDIKSLDFTEPQPWDELENLVLQKFPSLEIDWEAILS</sequence>
<keyword evidence="1" id="KW-0010">Activator</keyword>
<evidence type="ECO:0000256" key="1">
    <source>
        <dbReference type="ARBA" id="ARBA00023159"/>
    </source>
</evidence>
<dbReference type="OrthoDB" id="10038011at2759"/>
<evidence type="ECO:0000313" key="4">
    <source>
        <dbReference type="EMBL" id="KAF8377286.1"/>
    </source>
</evidence>
<evidence type="ECO:0000313" key="5">
    <source>
        <dbReference type="Proteomes" id="UP000655225"/>
    </source>
</evidence>
<dbReference type="Proteomes" id="UP000655225">
    <property type="component" value="Unassembled WGS sequence"/>
</dbReference>
<name>A0A834Y866_TETSI</name>
<evidence type="ECO:0000256" key="2">
    <source>
        <dbReference type="ARBA" id="ARBA00024343"/>
    </source>
</evidence>
<protein>
    <submittedName>
        <fullName evidence="4">Uncharacterized protein</fullName>
    </submittedName>
</protein>
<dbReference type="GO" id="GO:0005634">
    <property type="term" value="C:nucleus"/>
    <property type="evidence" value="ECO:0007669"/>
    <property type="project" value="TreeGrafter"/>
</dbReference>
<dbReference type="InterPro" id="IPR051758">
    <property type="entry name" value="ERF/AP2-like"/>
</dbReference>
<feature type="region of interest" description="Disordered" evidence="3">
    <location>
        <begin position="171"/>
        <end position="195"/>
    </location>
</feature>
<dbReference type="OMA" id="XPSVDAK"/>